<organism evidence="2 3">
    <name type="scientific">Colletotrichum navitas</name>
    <dbReference type="NCBI Taxonomy" id="681940"/>
    <lineage>
        <taxon>Eukaryota</taxon>
        <taxon>Fungi</taxon>
        <taxon>Dikarya</taxon>
        <taxon>Ascomycota</taxon>
        <taxon>Pezizomycotina</taxon>
        <taxon>Sordariomycetes</taxon>
        <taxon>Hypocreomycetidae</taxon>
        <taxon>Glomerellales</taxon>
        <taxon>Glomerellaceae</taxon>
        <taxon>Colletotrichum</taxon>
        <taxon>Colletotrichum graminicola species complex</taxon>
    </lineage>
</organism>
<comment type="caution">
    <text evidence="2">The sequence shown here is derived from an EMBL/GenBank/DDBJ whole genome shotgun (WGS) entry which is preliminary data.</text>
</comment>
<sequence>MTRRYCRSKWPRTTKGCSTKAREPADSEIVSGPFQSPTTARGYPGPATSVLVFW</sequence>
<evidence type="ECO:0000313" key="3">
    <source>
        <dbReference type="Proteomes" id="UP001230504"/>
    </source>
</evidence>
<reference evidence="2" key="1">
    <citation type="submission" date="2021-06" db="EMBL/GenBank/DDBJ databases">
        <title>Comparative genomics, transcriptomics and evolutionary studies reveal genomic signatures of adaptation to plant cell wall in hemibiotrophic fungi.</title>
        <authorList>
            <consortium name="DOE Joint Genome Institute"/>
            <person name="Baroncelli R."/>
            <person name="Diaz J.F."/>
            <person name="Benocci T."/>
            <person name="Peng M."/>
            <person name="Battaglia E."/>
            <person name="Haridas S."/>
            <person name="Andreopoulos W."/>
            <person name="Labutti K."/>
            <person name="Pangilinan J."/>
            <person name="Floch G.L."/>
            <person name="Makela M.R."/>
            <person name="Henrissat B."/>
            <person name="Grigoriev I.V."/>
            <person name="Crouch J.A."/>
            <person name="De Vries R.P."/>
            <person name="Sukno S.A."/>
            <person name="Thon M.R."/>
        </authorList>
    </citation>
    <scope>NUCLEOTIDE SEQUENCE</scope>
    <source>
        <strain evidence="2">CBS 125086</strain>
    </source>
</reference>
<dbReference type="Proteomes" id="UP001230504">
    <property type="component" value="Unassembled WGS sequence"/>
</dbReference>
<evidence type="ECO:0000313" key="2">
    <source>
        <dbReference type="EMBL" id="KAK1599602.1"/>
    </source>
</evidence>
<dbReference type="RefSeq" id="XP_060420191.1">
    <property type="nucleotide sequence ID" value="XM_060551000.1"/>
</dbReference>
<dbReference type="AlphaFoldDB" id="A0AAD8QBQ3"/>
<dbReference type="GeneID" id="85435240"/>
<accession>A0AAD8QBQ3</accession>
<name>A0AAD8QBQ3_9PEZI</name>
<gene>
    <name evidence="2" type="ORF">LY79DRAFT_145480</name>
</gene>
<dbReference type="EMBL" id="JAHLJV010000002">
    <property type="protein sequence ID" value="KAK1599602.1"/>
    <property type="molecule type" value="Genomic_DNA"/>
</dbReference>
<feature type="region of interest" description="Disordered" evidence="1">
    <location>
        <begin position="12"/>
        <end position="41"/>
    </location>
</feature>
<proteinExistence type="predicted"/>
<protein>
    <submittedName>
        <fullName evidence="2">Uncharacterized protein</fullName>
    </submittedName>
</protein>
<evidence type="ECO:0000256" key="1">
    <source>
        <dbReference type="SAM" id="MobiDB-lite"/>
    </source>
</evidence>
<keyword evidence="3" id="KW-1185">Reference proteome</keyword>